<dbReference type="PROSITE" id="PS00018">
    <property type="entry name" value="EF_HAND_1"/>
    <property type="match status" value="1"/>
</dbReference>
<dbReference type="InterPro" id="IPR002048">
    <property type="entry name" value="EF_hand_dom"/>
</dbReference>
<evidence type="ECO:0000313" key="3">
    <source>
        <dbReference type="EMBL" id="CAF3680350.1"/>
    </source>
</evidence>
<feature type="domain" description="EF-hand" evidence="2">
    <location>
        <begin position="15"/>
        <end position="44"/>
    </location>
</feature>
<name>A0A818TAK9_9BILA</name>
<dbReference type="Pfam" id="PF12763">
    <property type="entry name" value="EH"/>
    <property type="match status" value="1"/>
</dbReference>
<dbReference type="SUPFAM" id="SSF47473">
    <property type="entry name" value="EF-hand"/>
    <property type="match status" value="1"/>
</dbReference>
<gene>
    <name evidence="3" type="ORF">OTI717_LOCUS11178</name>
</gene>
<evidence type="ECO:0000313" key="4">
    <source>
        <dbReference type="Proteomes" id="UP000663823"/>
    </source>
</evidence>
<dbReference type="Gene3D" id="1.10.238.10">
    <property type="entry name" value="EF-hand"/>
    <property type="match status" value="1"/>
</dbReference>
<reference evidence="3" key="1">
    <citation type="submission" date="2021-02" db="EMBL/GenBank/DDBJ databases">
        <authorList>
            <person name="Nowell W R."/>
        </authorList>
    </citation>
    <scope>NUCLEOTIDE SEQUENCE</scope>
</reference>
<evidence type="ECO:0000256" key="1">
    <source>
        <dbReference type="ARBA" id="ARBA00022837"/>
    </source>
</evidence>
<feature type="non-terminal residue" evidence="3">
    <location>
        <position position="1"/>
    </location>
</feature>
<organism evidence="3 4">
    <name type="scientific">Rotaria sordida</name>
    <dbReference type="NCBI Taxonomy" id="392033"/>
    <lineage>
        <taxon>Eukaryota</taxon>
        <taxon>Metazoa</taxon>
        <taxon>Spiralia</taxon>
        <taxon>Gnathifera</taxon>
        <taxon>Rotifera</taxon>
        <taxon>Eurotatoria</taxon>
        <taxon>Bdelloidea</taxon>
        <taxon>Philodinida</taxon>
        <taxon>Philodinidae</taxon>
        <taxon>Rotaria</taxon>
    </lineage>
</organism>
<accession>A0A818TAK9</accession>
<dbReference type="InterPro" id="IPR011992">
    <property type="entry name" value="EF-hand-dom_pair"/>
</dbReference>
<protein>
    <recommendedName>
        <fullName evidence="2">EF-hand domain-containing protein</fullName>
    </recommendedName>
</protein>
<dbReference type="EMBL" id="CAJOAX010001051">
    <property type="protein sequence ID" value="CAF3680350.1"/>
    <property type="molecule type" value="Genomic_DNA"/>
</dbReference>
<comment type="caution">
    <text evidence="3">The sequence shown here is derived from an EMBL/GenBank/DDBJ whole genome shotgun (WGS) entry which is preliminary data.</text>
</comment>
<dbReference type="PROSITE" id="PS50222">
    <property type="entry name" value="EF_HAND_2"/>
    <property type="match status" value="1"/>
</dbReference>
<proteinExistence type="predicted"/>
<evidence type="ECO:0000259" key="2">
    <source>
        <dbReference type="PROSITE" id="PS50222"/>
    </source>
</evidence>
<sequence length="53" mass="5840">LEEMGLGFLSKYVGQTLFDMVDSNHDGTLQFRDFIALMSIIKQLMSAVASAKA</sequence>
<keyword evidence="1" id="KW-0106">Calcium</keyword>
<dbReference type="GO" id="GO:0005509">
    <property type="term" value="F:calcium ion binding"/>
    <property type="evidence" value="ECO:0007669"/>
    <property type="project" value="InterPro"/>
</dbReference>
<dbReference type="InterPro" id="IPR018247">
    <property type="entry name" value="EF_Hand_1_Ca_BS"/>
</dbReference>
<dbReference type="Proteomes" id="UP000663823">
    <property type="component" value="Unassembled WGS sequence"/>
</dbReference>
<dbReference type="InterPro" id="IPR000261">
    <property type="entry name" value="EH_dom"/>
</dbReference>
<dbReference type="AlphaFoldDB" id="A0A818TAK9"/>